<evidence type="ECO:0000313" key="3">
    <source>
        <dbReference type="Proteomes" id="UP000053573"/>
    </source>
</evidence>
<evidence type="ECO:0008006" key="4">
    <source>
        <dbReference type="Google" id="ProtNLM"/>
    </source>
</evidence>
<evidence type="ECO:0000313" key="2">
    <source>
        <dbReference type="EMBL" id="KLJ10280.1"/>
    </source>
</evidence>
<reference evidence="3" key="1">
    <citation type="journal article" date="2015" name="PLoS Genet.">
        <title>The dynamic genome and transcriptome of the human fungal pathogen Blastomyces and close relative Emmonsia.</title>
        <authorList>
            <person name="Munoz J.F."/>
            <person name="Gauthier G.M."/>
            <person name="Desjardins C.A."/>
            <person name="Gallo J.E."/>
            <person name="Holder J."/>
            <person name="Sullivan T.D."/>
            <person name="Marty A.J."/>
            <person name="Carmen J.C."/>
            <person name="Chen Z."/>
            <person name="Ding L."/>
            <person name="Gujja S."/>
            <person name="Magrini V."/>
            <person name="Misas E."/>
            <person name="Mitreva M."/>
            <person name="Priest M."/>
            <person name="Saif S."/>
            <person name="Whiston E.A."/>
            <person name="Young S."/>
            <person name="Zeng Q."/>
            <person name="Goldman W.E."/>
            <person name="Mardis E.R."/>
            <person name="Taylor J.W."/>
            <person name="McEwen J.G."/>
            <person name="Clay O.K."/>
            <person name="Klein B.S."/>
            <person name="Cuomo C.A."/>
        </authorList>
    </citation>
    <scope>NUCLEOTIDE SEQUENCE [LARGE SCALE GENOMIC DNA]</scope>
    <source>
        <strain evidence="3">UAMH 139</strain>
    </source>
</reference>
<name>A0A0H1BFW4_9EURO</name>
<evidence type="ECO:0000256" key="1">
    <source>
        <dbReference type="SAM" id="SignalP"/>
    </source>
</evidence>
<dbReference type="AlphaFoldDB" id="A0A0H1BFW4"/>
<feature type="chain" id="PRO_5005199621" description="Secreted protein" evidence="1">
    <location>
        <begin position="17"/>
        <end position="68"/>
    </location>
</feature>
<gene>
    <name evidence="2" type="ORF">EMPG_14340</name>
</gene>
<keyword evidence="1" id="KW-0732">Signal</keyword>
<keyword evidence="3" id="KW-1185">Reference proteome</keyword>
<protein>
    <recommendedName>
        <fullName evidence="4">Secreted protein</fullName>
    </recommendedName>
</protein>
<feature type="signal peptide" evidence="1">
    <location>
        <begin position="1"/>
        <end position="16"/>
    </location>
</feature>
<dbReference type="Proteomes" id="UP000053573">
    <property type="component" value="Unassembled WGS sequence"/>
</dbReference>
<proteinExistence type="predicted"/>
<dbReference type="EMBL" id="LDEV01002109">
    <property type="protein sequence ID" value="KLJ10280.1"/>
    <property type="molecule type" value="Genomic_DNA"/>
</dbReference>
<accession>A0A0H1BFW4</accession>
<organism evidence="2 3">
    <name type="scientific">Blastomyces silverae</name>
    <dbReference type="NCBI Taxonomy" id="2060906"/>
    <lineage>
        <taxon>Eukaryota</taxon>
        <taxon>Fungi</taxon>
        <taxon>Dikarya</taxon>
        <taxon>Ascomycota</taxon>
        <taxon>Pezizomycotina</taxon>
        <taxon>Eurotiomycetes</taxon>
        <taxon>Eurotiomycetidae</taxon>
        <taxon>Onygenales</taxon>
        <taxon>Ajellomycetaceae</taxon>
        <taxon>Blastomyces</taxon>
    </lineage>
</organism>
<comment type="caution">
    <text evidence="2">The sequence shown here is derived from an EMBL/GenBank/DDBJ whole genome shotgun (WGS) entry which is preliminary data.</text>
</comment>
<sequence length="68" mass="7277">MFSAMLLTLITAGTSGKQSGTFGRMRIGQANTRRYSRADYNASFSDTTIVPCASPSRMKGSIPLSKIA</sequence>